<proteinExistence type="predicted"/>
<dbReference type="CDD" id="cd03801">
    <property type="entry name" value="GT4_PimA-like"/>
    <property type="match status" value="1"/>
</dbReference>
<gene>
    <name evidence="4" type="ORF">BSZ40_03080</name>
</gene>
<dbReference type="Pfam" id="PF13439">
    <property type="entry name" value="Glyco_transf_4"/>
    <property type="match status" value="1"/>
</dbReference>
<evidence type="ECO:0000259" key="3">
    <source>
        <dbReference type="Pfam" id="PF13439"/>
    </source>
</evidence>
<dbReference type="STRING" id="52770.BSZ40_03080"/>
<feature type="domain" description="Glycosyltransferase subfamily 4-like N-terminal" evidence="3">
    <location>
        <begin position="14"/>
        <end position="173"/>
    </location>
</feature>
<dbReference type="GO" id="GO:0016758">
    <property type="term" value="F:hexosyltransferase activity"/>
    <property type="evidence" value="ECO:0007669"/>
    <property type="project" value="TreeGrafter"/>
</dbReference>
<dbReference type="InterPro" id="IPR028098">
    <property type="entry name" value="Glyco_trans_4-like_N"/>
</dbReference>
<keyword evidence="1 4" id="KW-0328">Glycosyltransferase</keyword>
<dbReference type="Proteomes" id="UP000185612">
    <property type="component" value="Unassembled WGS sequence"/>
</dbReference>
<protein>
    <submittedName>
        <fullName evidence="4">Alpha-(1-2)-phosphatidylinositol mannosyltransferase</fullName>
    </submittedName>
</protein>
<evidence type="ECO:0000256" key="1">
    <source>
        <dbReference type="ARBA" id="ARBA00022676"/>
    </source>
</evidence>
<organism evidence="4 5">
    <name type="scientific">Buchananella hordeovulneris</name>
    <dbReference type="NCBI Taxonomy" id="52770"/>
    <lineage>
        <taxon>Bacteria</taxon>
        <taxon>Bacillati</taxon>
        <taxon>Actinomycetota</taxon>
        <taxon>Actinomycetes</taxon>
        <taxon>Actinomycetales</taxon>
        <taxon>Actinomycetaceae</taxon>
        <taxon>Buchananella</taxon>
    </lineage>
</organism>
<evidence type="ECO:0000256" key="2">
    <source>
        <dbReference type="ARBA" id="ARBA00022679"/>
    </source>
</evidence>
<evidence type="ECO:0000313" key="4">
    <source>
        <dbReference type="EMBL" id="OKL52462.1"/>
    </source>
</evidence>
<dbReference type="OrthoDB" id="5240531at2"/>
<dbReference type="AlphaFoldDB" id="A0A1Q5PYB9"/>
<dbReference type="FunCoup" id="A0A1Q5PYB9">
    <property type="interactions" value="1"/>
</dbReference>
<keyword evidence="2 4" id="KW-0808">Transferase</keyword>
<dbReference type="SUPFAM" id="SSF53756">
    <property type="entry name" value="UDP-Glycosyltransferase/glycogen phosphorylase"/>
    <property type="match status" value="1"/>
</dbReference>
<dbReference type="PANTHER" id="PTHR45947:SF3">
    <property type="entry name" value="SULFOQUINOVOSYL TRANSFERASE SQD2"/>
    <property type="match status" value="1"/>
</dbReference>
<sequence>MKIGIVCPYSFEVPGGVQFHVRDLAEELGKRGHTVSVLAPVDDATESYPWLVDAGRSVAVPYNGSVARLNFGVRATRAVNRWLEQGDFDIVHIHEPITPSIGILALRAVTGPVVGTFHTAMDTSRARQLATPLVAPLMEKFGARIAVSAEARRTLIQYQGGDAAIVPNGVVVDDFASAALLPAWQGTPQRPVVAFLGRLDEPRKGLAVLAGAIEPVLRTHPTTRFLIAGRGQASEIRAALGRWGDNVEFLGGITDAEKAALLKGADLYIAPQTGGESFGIVLVEAMAAGTLVVASDIAAFSAVLGDGRYGLLFSTGDSAALARQIQAALTDRPGSAKLAAAGQVAAGQYDWSVVTTKVLDVYELAIQAHQTPVAPAERDATLVGRLRSRRQR</sequence>
<dbReference type="RefSeq" id="WP_073823187.1">
    <property type="nucleotide sequence ID" value="NZ_MQVS01000002.1"/>
</dbReference>
<accession>A0A1Q5PYB9</accession>
<reference evidence="5" key="1">
    <citation type="submission" date="2016-12" db="EMBL/GenBank/DDBJ databases">
        <authorList>
            <person name="Meng X."/>
        </authorList>
    </citation>
    <scope>NUCLEOTIDE SEQUENCE [LARGE SCALE GENOMIC DNA]</scope>
    <source>
        <strain evidence="5">DSM 20732</strain>
    </source>
</reference>
<name>A0A1Q5PYB9_9ACTO</name>
<dbReference type="Pfam" id="PF13692">
    <property type="entry name" value="Glyco_trans_1_4"/>
    <property type="match status" value="1"/>
</dbReference>
<keyword evidence="5" id="KW-1185">Reference proteome</keyword>
<dbReference type="InterPro" id="IPR050194">
    <property type="entry name" value="Glycosyltransferase_grp1"/>
</dbReference>
<dbReference type="PANTHER" id="PTHR45947">
    <property type="entry name" value="SULFOQUINOVOSYL TRANSFERASE SQD2"/>
    <property type="match status" value="1"/>
</dbReference>
<dbReference type="EMBL" id="MQVS01000002">
    <property type="protein sequence ID" value="OKL52462.1"/>
    <property type="molecule type" value="Genomic_DNA"/>
</dbReference>
<comment type="caution">
    <text evidence="4">The sequence shown here is derived from an EMBL/GenBank/DDBJ whole genome shotgun (WGS) entry which is preliminary data.</text>
</comment>
<evidence type="ECO:0000313" key="5">
    <source>
        <dbReference type="Proteomes" id="UP000185612"/>
    </source>
</evidence>
<dbReference type="Gene3D" id="3.40.50.2000">
    <property type="entry name" value="Glycogen Phosphorylase B"/>
    <property type="match status" value="2"/>
</dbReference>
<dbReference type="GO" id="GO:1901137">
    <property type="term" value="P:carbohydrate derivative biosynthetic process"/>
    <property type="evidence" value="ECO:0007669"/>
    <property type="project" value="UniProtKB-ARBA"/>
</dbReference>